<dbReference type="EMBL" id="QHKO01000001">
    <property type="protein sequence ID" value="RAL25159.1"/>
    <property type="molecule type" value="Genomic_DNA"/>
</dbReference>
<comment type="caution">
    <text evidence="2">The sequence shown here is derived from an EMBL/GenBank/DDBJ whole genome shotgun (WGS) entry which is preliminary data.</text>
</comment>
<dbReference type="Gene3D" id="3.40.50.150">
    <property type="entry name" value="Vaccinia Virus protein VP39"/>
    <property type="match status" value="1"/>
</dbReference>
<sequence length="231" mass="25146">MTRPKSFDDATRYERQIRALVPGYDVLHAVIPAMLRAACTNPRRILVVGCGTGTEAIAVARTFAGCEVDCVDPSSEMIEHAATAIRKAGLESRVRVNACELNRFVVEQPYDAVVSTLVGHLIPDDGARASFLCDIAGAMAHGASALVTEIECSTHEGSLLVDAHLKCSSASGVSADRLELLKARLTHGFHMLERSRFEELAGAAHMQVHEEFFRCFNVVGRRLVRSQRVEA</sequence>
<name>A0A328CDR8_9DELT</name>
<dbReference type="SUPFAM" id="SSF53335">
    <property type="entry name" value="S-adenosyl-L-methionine-dependent methyltransferases"/>
    <property type="match status" value="1"/>
</dbReference>
<evidence type="ECO:0000313" key="3">
    <source>
        <dbReference type="Proteomes" id="UP000249169"/>
    </source>
</evidence>
<accession>A0A328CDR8</accession>
<dbReference type="InterPro" id="IPR041698">
    <property type="entry name" value="Methyltransf_25"/>
</dbReference>
<evidence type="ECO:0000313" key="2">
    <source>
        <dbReference type="EMBL" id="RAL25159.1"/>
    </source>
</evidence>
<dbReference type="PANTHER" id="PTHR43667">
    <property type="entry name" value="CYCLOPROPANE-FATTY-ACYL-PHOSPHOLIPID SYNTHASE"/>
    <property type="match status" value="1"/>
</dbReference>
<keyword evidence="3" id="KW-1185">Reference proteome</keyword>
<dbReference type="Proteomes" id="UP000249169">
    <property type="component" value="Unassembled WGS sequence"/>
</dbReference>
<proteinExistence type="predicted"/>
<organism evidence="2 3">
    <name type="scientific">Lujinxingia litoralis</name>
    <dbReference type="NCBI Taxonomy" id="2211119"/>
    <lineage>
        <taxon>Bacteria</taxon>
        <taxon>Deltaproteobacteria</taxon>
        <taxon>Bradymonadales</taxon>
        <taxon>Lujinxingiaceae</taxon>
        <taxon>Lujinxingia</taxon>
    </lineage>
</organism>
<feature type="domain" description="Methyltransferase" evidence="1">
    <location>
        <begin position="45"/>
        <end position="127"/>
    </location>
</feature>
<dbReference type="RefSeq" id="WP_111728331.1">
    <property type="nucleotide sequence ID" value="NZ_QHKO01000001.1"/>
</dbReference>
<reference evidence="2 3" key="1">
    <citation type="submission" date="2018-05" db="EMBL/GenBank/DDBJ databases">
        <title>Lujinxingia marina gen. nov. sp. nov., a new facultative anaerobic member of the class Deltaproteobacteria, and proposal of Lujinxingaceae fam. nov.</title>
        <authorList>
            <person name="Li C.-M."/>
        </authorList>
    </citation>
    <scope>NUCLEOTIDE SEQUENCE [LARGE SCALE GENOMIC DNA]</scope>
    <source>
        <strain evidence="2 3">B210</strain>
    </source>
</reference>
<dbReference type="InterPro" id="IPR029063">
    <property type="entry name" value="SAM-dependent_MTases_sf"/>
</dbReference>
<dbReference type="AlphaFoldDB" id="A0A328CDR8"/>
<dbReference type="CDD" id="cd02440">
    <property type="entry name" value="AdoMet_MTases"/>
    <property type="match status" value="1"/>
</dbReference>
<dbReference type="Pfam" id="PF13649">
    <property type="entry name" value="Methyltransf_25"/>
    <property type="match status" value="1"/>
</dbReference>
<dbReference type="InterPro" id="IPR050723">
    <property type="entry name" value="CFA/CMAS"/>
</dbReference>
<gene>
    <name evidence="2" type="ORF">DL240_02815</name>
</gene>
<evidence type="ECO:0000259" key="1">
    <source>
        <dbReference type="Pfam" id="PF13649"/>
    </source>
</evidence>
<dbReference type="PANTHER" id="PTHR43667:SF2">
    <property type="entry name" value="FATTY ACID C-METHYL TRANSFERASE"/>
    <property type="match status" value="1"/>
</dbReference>
<dbReference type="OrthoDB" id="5298787at2"/>
<protein>
    <recommendedName>
        <fullName evidence="1">Methyltransferase domain-containing protein</fullName>
    </recommendedName>
</protein>